<name>A0A1C3XPP9_9BRAD</name>
<dbReference type="RefSeq" id="WP_347337550.1">
    <property type="nucleotide sequence ID" value="NZ_FMAI01000023.1"/>
</dbReference>
<dbReference type="Proteomes" id="UP000199184">
    <property type="component" value="Unassembled WGS sequence"/>
</dbReference>
<keyword evidence="3" id="KW-1185">Reference proteome</keyword>
<evidence type="ECO:0000313" key="2">
    <source>
        <dbReference type="EMBL" id="SCB54125.1"/>
    </source>
</evidence>
<feature type="region of interest" description="Disordered" evidence="1">
    <location>
        <begin position="102"/>
        <end position="127"/>
    </location>
</feature>
<reference evidence="3" key="1">
    <citation type="submission" date="2016-08" db="EMBL/GenBank/DDBJ databases">
        <authorList>
            <person name="Varghese N."/>
            <person name="Submissions Spin"/>
        </authorList>
    </citation>
    <scope>NUCLEOTIDE SEQUENCE [LARGE SCALE GENOMIC DNA]</scope>
    <source>
        <strain evidence="3">ERR11</strain>
    </source>
</reference>
<evidence type="ECO:0000313" key="3">
    <source>
        <dbReference type="Proteomes" id="UP000199184"/>
    </source>
</evidence>
<dbReference type="AlphaFoldDB" id="A0A1C3XPP9"/>
<gene>
    <name evidence="2" type="ORF">GA0061098_102380</name>
</gene>
<protein>
    <submittedName>
        <fullName evidence="2">Uncharacterized protein</fullName>
    </submittedName>
</protein>
<accession>A0A1C3XPP9</accession>
<proteinExistence type="predicted"/>
<evidence type="ECO:0000256" key="1">
    <source>
        <dbReference type="SAM" id="MobiDB-lite"/>
    </source>
</evidence>
<sequence length="311" mass="34584">MQEGLTLLLALVAFQRQDVLLDRQDELLRAEAGESDRDLEAVFVETLDVVGGIGLLVGTLGGFGEIEDTVKADGRPEEGEKSTVRIARSSWEQNGYERHRTRPVPVSVAGPKAASRSSCDDAEENWKPGTVSRRVGEIFLRESATVNRLLKLVDPGNFRRAPLVPLDFCSLYVPITAMTNRPASWRMPTPKQMENLAASMGRAPARERPLGPADDMPEEYWRALLDDAHVHPADAGRSSAGLRLSQIPQHVLRVSCRRCERIVEIQKVDAIRLYGQQAGWKEVARRLLDNTCQNRTGRHEEDGCWPAFGPV</sequence>
<organism evidence="2 3">
    <name type="scientific">Bradyrhizobium shewense</name>
    <dbReference type="NCBI Taxonomy" id="1761772"/>
    <lineage>
        <taxon>Bacteria</taxon>
        <taxon>Pseudomonadati</taxon>
        <taxon>Pseudomonadota</taxon>
        <taxon>Alphaproteobacteria</taxon>
        <taxon>Hyphomicrobiales</taxon>
        <taxon>Nitrobacteraceae</taxon>
        <taxon>Bradyrhizobium</taxon>
    </lineage>
</organism>
<dbReference type="EMBL" id="FMAI01000023">
    <property type="protein sequence ID" value="SCB54125.1"/>
    <property type="molecule type" value="Genomic_DNA"/>
</dbReference>